<evidence type="ECO:0000313" key="2">
    <source>
        <dbReference type="Proteomes" id="UP000034588"/>
    </source>
</evidence>
<dbReference type="AlphaFoldDB" id="A0A0G1W3R4"/>
<organism evidence="1 2">
    <name type="scientific">Candidatus Gottesmanbacteria bacterium GW2011_GWB1_49_7</name>
    <dbReference type="NCBI Taxonomy" id="1618448"/>
    <lineage>
        <taxon>Bacteria</taxon>
        <taxon>Candidatus Gottesmaniibacteriota</taxon>
    </lineage>
</organism>
<gene>
    <name evidence="1" type="ORF">UY48_C0003G0027</name>
</gene>
<comment type="caution">
    <text evidence="1">The sequence shown here is derived from an EMBL/GenBank/DDBJ whole genome shotgun (WGS) entry which is preliminary data.</text>
</comment>
<evidence type="ECO:0000313" key="1">
    <source>
        <dbReference type="EMBL" id="KKW13205.1"/>
    </source>
</evidence>
<name>A0A0G1W3R4_9BACT</name>
<proteinExistence type="predicted"/>
<protein>
    <submittedName>
        <fullName evidence="1">Uncharacterized protein</fullName>
    </submittedName>
</protein>
<dbReference type="EMBL" id="LCQD01000003">
    <property type="protein sequence ID" value="KKW13205.1"/>
    <property type="molecule type" value="Genomic_DNA"/>
</dbReference>
<reference evidence="1 2" key="1">
    <citation type="journal article" date="2015" name="Nature">
        <title>rRNA introns, odd ribosomes, and small enigmatic genomes across a large radiation of phyla.</title>
        <authorList>
            <person name="Brown C.T."/>
            <person name="Hug L.A."/>
            <person name="Thomas B.C."/>
            <person name="Sharon I."/>
            <person name="Castelle C.J."/>
            <person name="Singh A."/>
            <person name="Wilkins M.J."/>
            <person name="Williams K.H."/>
            <person name="Banfield J.F."/>
        </authorList>
    </citation>
    <scope>NUCLEOTIDE SEQUENCE [LARGE SCALE GENOMIC DNA]</scope>
</reference>
<accession>A0A0G1W3R4</accession>
<dbReference type="Proteomes" id="UP000034588">
    <property type="component" value="Unassembled WGS sequence"/>
</dbReference>
<sequence>MSRFRRGEDRVATGRRFYDLLCYCCGDPRQEITRVDLGNGEYFEYVSEPTTKQLSDRDRLAEEHTNGDRVIHLCNRCRFPTVQDYKSE</sequence>